<dbReference type="PANTHER" id="PTHR46474:SF1">
    <property type="entry name" value="TWO PORE CHANNEL PROTEIN 1"/>
    <property type="match status" value="1"/>
</dbReference>
<evidence type="ECO:0000256" key="4">
    <source>
        <dbReference type="ARBA" id="ARBA00023136"/>
    </source>
</evidence>
<feature type="compositionally biased region" description="Low complexity" evidence="5">
    <location>
        <begin position="1123"/>
        <end position="1145"/>
    </location>
</feature>
<feature type="transmembrane region" description="Helical" evidence="6">
    <location>
        <begin position="353"/>
        <end position="371"/>
    </location>
</feature>
<dbReference type="Gene3D" id="1.20.120.350">
    <property type="entry name" value="Voltage-gated potassium channels. Chain C"/>
    <property type="match status" value="1"/>
</dbReference>
<feature type="transmembrane region" description="Helical" evidence="6">
    <location>
        <begin position="378"/>
        <end position="399"/>
    </location>
</feature>
<feature type="transmembrane region" description="Helical" evidence="6">
    <location>
        <begin position="419"/>
        <end position="438"/>
    </location>
</feature>
<feature type="region of interest" description="Disordered" evidence="5">
    <location>
        <begin position="1082"/>
        <end position="1199"/>
    </location>
</feature>
<feature type="domain" description="Ion transport" evidence="7">
    <location>
        <begin position="759"/>
        <end position="989"/>
    </location>
</feature>
<dbReference type="SUPFAM" id="SSF47473">
    <property type="entry name" value="EF-hand"/>
    <property type="match status" value="1"/>
</dbReference>
<feature type="compositionally biased region" description="Polar residues" evidence="5">
    <location>
        <begin position="1178"/>
        <end position="1199"/>
    </location>
</feature>
<dbReference type="InterPro" id="IPR011992">
    <property type="entry name" value="EF-hand-dom_pair"/>
</dbReference>
<feature type="transmembrane region" description="Helical" evidence="6">
    <location>
        <begin position="862"/>
        <end position="887"/>
    </location>
</feature>
<feature type="transmembrane region" description="Helical" evidence="6">
    <location>
        <begin position="963"/>
        <end position="986"/>
    </location>
</feature>
<keyword evidence="3 6" id="KW-1133">Transmembrane helix</keyword>
<dbReference type="AlphaFoldDB" id="A0AAV3ZQ45"/>
<name>A0AAV3ZQ45_9GAST</name>
<dbReference type="SUPFAM" id="SSF81324">
    <property type="entry name" value="Voltage-gated potassium channels"/>
    <property type="match status" value="2"/>
</dbReference>
<organism evidence="8 9">
    <name type="scientific">Plakobranchus ocellatus</name>
    <dbReference type="NCBI Taxonomy" id="259542"/>
    <lineage>
        <taxon>Eukaryota</taxon>
        <taxon>Metazoa</taxon>
        <taxon>Spiralia</taxon>
        <taxon>Lophotrochozoa</taxon>
        <taxon>Mollusca</taxon>
        <taxon>Gastropoda</taxon>
        <taxon>Heterobranchia</taxon>
        <taxon>Euthyneura</taxon>
        <taxon>Panpulmonata</taxon>
        <taxon>Sacoglossa</taxon>
        <taxon>Placobranchoidea</taxon>
        <taxon>Plakobranchidae</taxon>
        <taxon>Plakobranchus</taxon>
    </lineage>
</organism>
<gene>
    <name evidence="8" type="ORF">PoB_002435500</name>
</gene>
<dbReference type="PANTHER" id="PTHR46474">
    <property type="entry name" value="TWO PORE CALCIUM CHANNEL PROTEIN 1"/>
    <property type="match status" value="1"/>
</dbReference>
<feature type="compositionally biased region" description="Polar residues" evidence="5">
    <location>
        <begin position="1094"/>
        <end position="1106"/>
    </location>
</feature>
<feature type="domain" description="Ion transport" evidence="7">
    <location>
        <begin position="352"/>
        <end position="593"/>
    </location>
</feature>
<dbReference type="GO" id="GO:0005216">
    <property type="term" value="F:monoatomic ion channel activity"/>
    <property type="evidence" value="ECO:0007669"/>
    <property type="project" value="InterPro"/>
</dbReference>
<evidence type="ECO:0000313" key="9">
    <source>
        <dbReference type="Proteomes" id="UP000735302"/>
    </source>
</evidence>
<proteinExistence type="predicted"/>
<keyword evidence="4 6" id="KW-0472">Membrane</keyword>
<dbReference type="InterPro" id="IPR027359">
    <property type="entry name" value="Volt_channel_dom_sf"/>
</dbReference>
<dbReference type="Proteomes" id="UP000735302">
    <property type="component" value="Unassembled WGS sequence"/>
</dbReference>
<evidence type="ECO:0000259" key="7">
    <source>
        <dbReference type="Pfam" id="PF00520"/>
    </source>
</evidence>
<evidence type="ECO:0000256" key="2">
    <source>
        <dbReference type="ARBA" id="ARBA00022692"/>
    </source>
</evidence>
<dbReference type="Gene3D" id="1.10.287.70">
    <property type="match status" value="2"/>
</dbReference>
<comment type="caution">
    <text evidence="8">The sequence shown here is derived from an EMBL/GenBank/DDBJ whole genome shotgun (WGS) entry which is preliminary data.</text>
</comment>
<evidence type="ECO:0000256" key="5">
    <source>
        <dbReference type="SAM" id="MobiDB-lite"/>
    </source>
</evidence>
<feature type="transmembrane region" description="Helical" evidence="6">
    <location>
        <begin position="819"/>
        <end position="842"/>
    </location>
</feature>
<evidence type="ECO:0000313" key="8">
    <source>
        <dbReference type="EMBL" id="GFN97849.1"/>
    </source>
</evidence>
<feature type="transmembrane region" description="Helical" evidence="6">
    <location>
        <begin position="778"/>
        <end position="799"/>
    </location>
</feature>
<feature type="transmembrane region" description="Helical" evidence="6">
    <location>
        <begin position="475"/>
        <end position="495"/>
    </location>
</feature>
<reference evidence="8 9" key="1">
    <citation type="journal article" date="2021" name="Elife">
        <title>Chloroplast acquisition without the gene transfer in kleptoplastic sea slugs, Plakobranchus ocellatus.</title>
        <authorList>
            <person name="Maeda T."/>
            <person name="Takahashi S."/>
            <person name="Yoshida T."/>
            <person name="Shimamura S."/>
            <person name="Takaki Y."/>
            <person name="Nagai Y."/>
            <person name="Toyoda A."/>
            <person name="Suzuki Y."/>
            <person name="Arimoto A."/>
            <person name="Ishii H."/>
            <person name="Satoh N."/>
            <person name="Nishiyama T."/>
            <person name="Hasebe M."/>
            <person name="Maruyama T."/>
            <person name="Minagawa J."/>
            <person name="Obokata J."/>
            <person name="Shigenobu S."/>
        </authorList>
    </citation>
    <scope>NUCLEOTIDE SEQUENCE [LARGE SCALE GENOMIC DNA]</scope>
</reference>
<dbReference type="InterPro" id="IPR028801">
    <property type="entry name" value="TPC1_animal"/>
</dbReference>
<dbReference type="GO" id="GO:0022832">
    <property type="term" value="F:voltage-gated channel activity"/>
    <property type="evidence" value="ECO:0007669"/>
    <property type="project" value="InterPro"/>
</dbReference>
<keyword evidence="2 6" id="KW-0812">Transmembrane</keyword>
<evidence type="ECO:0000256" key="6">
    <source>
        <dbReference type="SAM" id="Phobius"/>
    </source>
</evidence>
<protein>
    <submittedName>
        <fullName evidence="8">Two pore calcium channel protein</fullName>
    </submittedName>
</protein>
<feature type="compositionally biased region" description="Basic and acidic residues" evidence="5">
    <location>
        <begin position="1161"/>
        <end position="1176"/>
    </location>
</feature>
<evidence type="ECO:0000256" key="1">
    <source>
        <dbReference type="ARBA" id="ARBA00004141"/>
    </source>
</evidence>
<comment type="subcellular location">
    <subcellularLocation>
        <location evidence="1">Membrane</location>
        <topology evidence="1">Multi-pass membrane protein</topology>
    </subcellularLocation>
</comment>
<dbReference type="EMBL" id="BLXT01002816">
    <property type="protein sequence ID" value="GFN97849.1"/>
    <property type="molecule type" value="Genomic_DNA"/>
</dbReference>
<dbReference type="Pfam" id="PF00520">
    <property type="entry name" value="Ion_trans"/>
    <property type="match status" value="2"/>
</dbReference>
<sequence length="1199" mass="138855">MARKPYWYVTIEGRNHFTSECIADIIDHVTKIKVVSVRTLFLPFRRLVLPAPVLAHGSKTILLPCSLIQYCNRTSSVKVTCNRRDPSRSHHPHCQPLLLHVLWNRTSSVTVTCNRRGPSRSHHPQWQPLLMSICCNKISSVTVTCNKRDPSRSHHPHWQPLLLHVLWNRTSSVTVICNRRGPSRSQHPQWQPLLMSICWNRTSSVTVICNRRALSRSHHPHWQPLLLRVCWNRTSSVTVIHVCNRRGSSRSHHPQWQPMLLSVCWNRTSSVTVTYNDSDNDVANEVGNMGLDIPNPAECFNQRMQQASRRKQWRLNYQEASIFLEEGQNNDKFNTHPQSHEALPAYEVAHNRWFYSLDLLAAIVVMLLAACERPAVQYMELPVGVHGSLEMLCLLILSLDLGIRMKWFGWKAFFGHRRTLVKTVMVLLMLTESIVVLVRQANHFRVTRALRPFFLMHTHYCQGVRRITRQIMQSLPPILDMIVLLLFFMLIFSILGTHRNDLFKSQGVTNDKFGWHKLAFIQPQQTCRKMLNSTDLSVPTLCYFSYPDVMMSSYHKSRFYALFFIVYLSLELYFLMNLLLAVVYDSFSNLEKSKVKSLFFHKHEGCMHAFRLLVTQDNCHQLSVKHFIGMMEFFQPNRTRKEYYLMFKSLNTSKTGVLSNEEFFGVYDVARLNWKVAPGRHPASAHKTKTDKTSKIATWNVGTLHQKGKLENVVKEMERMKFGILGLAELKNESDIWSSHFRQPCRTVFKDAVIAGNFTWILVETITISTSSVITQKYNFASSWISITFVCIYCLEAVIKLLGRGPLDYFSSGWDVFDFLVTAVSVVGAFGEIFENSFYYIIVLRPFRLLRLFKVKRRYRDVLGTLFLLFSKLISLSICIINVYYFFAIIGMEIFLNVDLRNCCKNTSVESYYRGSDSGDTGYYYLNNFQNIFLSGITLFELTVVNNWYIIMEGYAQGYSQWARVYFMLFYIVMMVVMNIVVAFVLESFMFRINYRRQMHLDTIDDDNVYREEVVLSENEMHMVNVLSCPLTGQFIADGGAGAYVFKGERQRSREDFSLRMYHDEVQEWAKQFREARQSTVNSMELRRFRPRPNSGTSMEDLSQLGNGDHREGDGQVSETPVPYLRSLSSPPSSSSSSSYPYQSLTGLSVQADPVIAVQEGRGRDNRREMQDERRNTAAVQNSDRPLSWHQQRPGTSQS</sequence>
<keyword evidence="9" id="KW-1185">Reference proteome</keyword>
<dbReference type="InterPro" id="IPR005821">
    <property type="entry name" value="Ion_trans_dom"/>
</dbReference>
<dbReference type="GO" id="GO:0010008">
    <property type="term" value="C:endosome membrane"/>
    <property type="evidence" value="ECO:0007669"/>
    <property type="project" value="TreeGrafter"/>
</dbReference>
<dbReference type="GO" id="GO:0005765">
    <property type="term" value="C:lysosomal membrane"/>
    <property type="evidence" value="ECO:0007669"/>
    <property type="project" value="InterPro"/>
</dbReference>
<accession>A0AAV3ZQ45</accession>
<evidence type="ECO:0000256" key="3">
    <source>
        <dbReference type="ARBA" id="ARBA00022989"/>
    </source>
</evidence>
<feature type="transmembrane region" description="Helical" evidence="6">
    <location>
        <begin position="559"/>
        <end position="584"/>
    </location>
</feature>
<feature type="transmembrane region" description="Helical" evidence="6">
    <location>
        <begin position="932"/>
        <end position="951"/>
    </location>
</feature>